<keyword evidence="6" id="KW-0732">Signal</keyword>
<feature type="non-terminal residue" evidence="8">
    <location>
        <position position="1"/>
    </location>
</feature>
<feature type="chain" id="PRO_5029905173" description="Egg-white cystatin" evidence="6">
    <location>
        <begin position="26"/>
        <end position="143"/>
    </location>
</feature>
<dbReference type="GO" id="GO:0005737">
    <property type="term" value="C:cytoplasm"/>
    <property type="evidence" value="ECO:0007669"/>
    <property type="project" value="TreeGrafter"/>
</dbReference>
<name>A0A7K9EE03_BARMA</name>
<gene>
    <name evidence="8" type="primary">Cyt</name>
    <name evidence="8" type="ORF">BARMAR_R00569</name>
</gene>
<evidence type="ECO:0000256" key="3">
    <source>
        <dbReference type="ARBA" id="ARBA00022704"/>
    </source>
</evidence>
<proteinExistence type="inferred from homology"/>
<evidence type="ECO:0000256" key="6">
    <source>
        <dbReference type="SAM" id="SignalP"/>
    </source>
</evidence>
<evidence type="ECO:0000313" key="9">
    <source>
        <dbReference type="Proteomes" id="UP000578343"/>
    </source>
</evidence>
<dbReference type="GO" id="GO:0031982">
    <property type="term" value="C:vesicle"/>
    <property type="evidence" value="ECO:0007669"/>
    <property type="project" value="TreeGrafter"/>
</dbReference>
<comment type="similarity">
    <text evidence="1">Belongs to the cystatin family.</text>
</comment>
<dbReference type="EMBL" id="VWZK01012351">
    <property type="protein sequence ID" value="NXG74973.1"/>
    <property type="molecule type" value="Genomic_DNA"/>
</dbReference>
<feature type="signal peptide" evidence="6">
    <location>
        <begin position="1"/>
        <end position="25"/>
    </location>
</feature>
<dbReference type="PANTHER" id="PTHR46186">
    <property type="entry name" value="CYSTATIN"/>
    <property type="match status" value="1"/>
</dbReference>
<dbReference type="PROSITE" id="PS00287">
    <property type="entry name" value="CYSTATIN"/>
    <property type="match status" value="1"/>
</dbReference>
<dbReference type="Pfam" id="PF00031">
    <property type="entry name" value="Cystatin"/>
    <property type="match status" value="1"/>
</dbReference>
<evidence type="ECO:0000256" key="4">
    <source>
        <dbReference type="ARBA" id="ARBA00023157"/>
    </source>
</evidence>
<sequence>AVMAGERVSLTLLAVALLFVSAVLGSEYRPLLVGAPLEVSDNANDEGLQRALRFAMTEYNKASNDMYSSRVVRLLSAKKQIVAGIKYIMEVEIGQTTCLKSATNLQNCAFRAEPPTAQHTICKFVVYTVPWLNKTELLDWNCH</sequence>
<accession>A0A7K9EE03</accession>
<dbReference type="SUPFAM" id="SSF54403">
    <property type="entry name" value="Cystatin/monellin"/>
    <property type="match status" value="1"/>
</dbReference>
<evidence type="ECO:0000256" key="5">
    <source>
        <dbReference type="ARBA" id="ARBA00078073"/>
    </source>
</evidence>
<dbReference type="PANTHER" id="PTHR46186:SF2">
    <property type="entry name" value="CYSTATIN"/>
    <property type="match status" value="1"/>
</dbReference>
<feature type="non-terminal residue" evidence="8">
    <location>
        <position position="143"/>
    </location>
</feature>
<dbReference type="AlphaFoldDB" id="A0A7K9EE03"/>
<feature type="domain" description="Cystatin" evidence="7">
    <location>
        <begin position="31"/>
        <end position="143"/>
    </location>
</feature>
<dbReference type="Proteomes" id="UP000578343">
    <property type="component" value="Unassembled WGS sequence"/>
</dbReference>
<dbReference type="InterPro" id="IPR046350">
    <property type="entry name" value="Cystatin_sf"/>
</dbReference>
<dbReference type="GO" id="GO:0004869">
    <property type="term" value="F:cysteine-type endopeptidase inhibitor activity"/>
    <property type="evidence" value="ECO:0007669"/>
    <property type="project" value="UniProtKB-KW"/>
</dbReference>
<dbReference type="InterPro" id="IPR018073">
    <property type="entry name" value="Prot_inh_cystat_CS"/>
</dbReference>
<protein>
    <recommendedName>
        <fullName evidence="5">Egg-white cystatin</fullName>
    </recommendedName>
</protein>
<keyword evidence="9" id="KW-1185">Reference proteome</keyword>
<keyword evidence="4" id="KW-1015">Disulfide bond</keyword>
<evidence type="ECO:0000313" key="8">
    <source>
        <dbReference type="EMBL" id="NXG74973.1"/>
    </source>
</evidence>
<keyword evidence="3" id="KW-0789">Thiol protease inhibitor</keyword>
<dbReference type="SMART" id="SM00043">
    <property type="entry name" value="CY"/>
    <property type="match status" value="1"/>
</dbReference>
<organism evidence="8 9">
    <name type="scientific">Baryphthengus martii</name>
    <name type="common">Rufous motmot</name>
    <dbReference type="NCBI Taxonomy" id="176943"/>
    <lineage>
        <taxon>Eukaryota</taxon>
        <taxon>Metazoa</taxon>
        <taxon>Chordata</taxon>
        <taxon>Craniata</taxon>
        <taxon>Vertebrata</taxon>
        <taxon>Euteleostomi</taxon>
        <taxon>Archelosauria</taxon>
        <taxon>Archosauria</taxon>
        <taxon>Dinosauria</taxon>
        <taxon>Saurischia</taxon>
        <taxon>Theropoda</taxon>
        <taxon>Coelurosauria</taxon>
        <taxon>Aves</taxon>
        <taxon>Neognathae</taxon>
        <taxon>Neoaves</taxon>
        <taxon>Telluraves</taxon>
        <taxon>Coraciimorphae</taxon>
        <taxon>Coraciiformes</taxon>
        <taxon>Momotidae</taxon>
        <taxon>Baryphthengus</taxon>
    </lineage>
</organism>
<keyword evidence="2" id="KW-0646">Protease inhibitor</keyword>
<evidence type="ECO:0000256" key="2">
    <source>
        <dbReference type="ARBA" id="ARBA00022690"/>
    </source>
</evidence>
<evidence type="ECO:0000256" key="1">
    <source>
        <dbReference type="ARBA" id="ARBA00009403"/>
    </source>
</evidence>
<reference evidence="8 9" key="1">
    <citation type="submission" date="2019-09" db="EMBL/GenBank/DDBJ databases">
        <title>Bird 10,000 Genomes (B10K) Project - Family phase.</title>
        <authorList>
            <person name="Zhang G."/>
        </authorList>
    </citation>
    <scope>NUCLEOTIDE SEQUENCE [LARGE SCALE GENOMIC DNA]</scope>
    <source>
        <strain evidence="8">B10K-DU-001-21</strain>
        <tissue evidence="8">Muscle</tissue>
    </source>
</reference>
<dbReference type="GO" id="GO:0005615">
    <property type="term" value="C:extracellular space"/>
    <property type="evidence" value="ECO:0007669"/>
    <property type="project" value="TreeGrafter"/>
</dbReference>
<evidence type="ECO:0000259" key="7">
    <source>
        <dbReference type="SMART" id="SM00043"/>
    </source>
</evidence>
<dbReference type="FunFam" id="3.10.450.10:FF:000004">
    <property type="entry name" value="Cystatin C"/>
    <property type="match status" value="1"/>
</dbReference>
<dbReference type="Gene3D" id="3.10.450.10">
    <property type="match status" value="1"/>
</dbReference>
<dbReference type="InterPro" id="IPR000010">
    <property type="entry name" value="Cystatin_dom"/>
</dbReference>
<dbReference type="CDD" id="cd00042">
    <property type="entry name" value="CY"/>
    <property type="match status" value="1"/>
</dbReference>
<comment type="caution">
    <text evidence="8">The sequence shown here is derived from an EMBL/GenBank/DDBJ whole genome shotgun (WGS) entry which is preliminary data.</text>
</comment>
<dbReference type="OrthoDB" id="1908104at2759"/>